<dbReference type="GO" id="GO:0007165">
    <property type="term" value="P:signal transduction"/>
    <property type="evidence" value="ECO:0007669"/>
    <property type="project" value="UniProtKB-KW"/>
</dbReference>
<dbReference type="EMBL" id="FODS01000004">
    <property type="protein sequence ID" value="SEO33531.1"/>
    <property type="molecule type" value="Genomic_DNA"/>
</dbReference>
<evidence type="ECO:0000256" key="2">
    <source>
        <dbReference type="ARBA" id="ARBA00022500"/>
    </source>
</evidence>
<evidence type="ECO:0000259" key="8">
    <source>
        <dbReference type="PROSITE" id="PS50885"/>
    </source>
</evidence>
<comment type="subcellular location">
    <subcellularLocation>
        <location evidence="1">Membrane</location>
    </subcellularLocation>
</comment>
<dbReference type="SMART" id="SM00283">
    <property type="entry name" value="MA"/>
    <property type="match status" value="1"/>
</dbReference>
<gene>
    <name evidence="9" type="ORF">SAMN04490248_10420</name>
</gene>
<evidence type="ECO:0000313" key="10">
    <source>
        <dbReference type="Proteomes" id="UP000198893"/>
    </source>
</evidence>
<feature type="transmembrane region" description="Helical" evidence="6">
    <location>
        <begin position="186"/>
        <end position="208"/>
    </location>
</feature>
<dbReference type="SUPFAM" id="SSF58104">
    <property type="entry name" value="Methyl-accepting chemotaxis protein (MCP) signaling domain"/>
    <property type="match status" value="1"/>
</dbReference>
<dbReference type="CDD" id="cd11386">
    <property type="entry name" value="MCP_signal"/>
    <property type="match status" value="1"/>
</dbReference>
<name>A0A1H8NVB9_9RHOB</name>
<dbReference type="AlphaFoldDB" id="A0A1H8NVB9"/>
<dbReference type="InterPro" id="IPR004089">
    <property type="entry name" value="MCPsignal_dom"/>
</dbReference>
<dbReference type="Pfam" id="PF00015">
    <property type="entry name" value="MCPsignal"/>
    <property type="match status" value="1"/>
</dbReference>
<keyword evidence="2" id="KW-0145">Chemotaxis</keyword>
<reference evidence="9 10" key="1">
    <citation type="submission" date="2016-10" db="EMBL/GenBank/DDBJ databases">
        <authorList>
            <person name="de Groot N.N."/>
        </authorList>
    </citation>
    <scope>NUCLEOTIDE SEQUENCE [LARGE SCALE GENOMIC DNA]</scope>
    <source>
        <strain evidence="9 10">DSM 27842</strain>
    </source>
</reference>
<evidence type="ECO:0000259" key="7">
    <source>
        <dbReference type="PROSITE" id="PS50111"/>
    </source>
</evidence>
<keyword evidence="6" id="KW-1133">Transmembrane helix</keyword>
<keyword evidence="4" id="KW-0807">Transducer</keyword>
<organism evidence="9 10">
    <name type="scientific">Salinihabitans flavidus</name>
    <dbReference type="NCBI Taxonomy" id="569882"/>
    <lineage>
        <taxon>Bacteria</taxon>
        <taxon>Pseudomonadati</taxon>
        <taxon>Pseudomonadota</taxon>
        <taxon>Alphaproteobacteria</taxon>
        <taxon>Rhodobacterales</taxon>
        <taxon>Roseobacteraceae</taxon>
        <taxon>Salinihabitans</taxon>
    </lineage>
</organism>
<accession>A0A1H8NVB9</accession>
<feature type="compositionally biased region" description="Basic and acidic residues" evidence="5">
    <location>
        <begin position="582"/>
        <end position="592"/>
    </location>
</feature>
<feature type="domain" description="HAMP" evidence="8">
    <location>
        <begin position="210"/>
        <end position="263"/>
    </location>
</feature>
<dbReference type="InterPro" id="IPR004090">
    <property type="entry name" value="Chemotax_Me-accpt_rcpt"/>
</dbReference>
<feature type="region of interest" description="Disordered" evidence="5">
    <location>
        <begin position="582"/>
        <end position="618"/>
    </location>
</feature>
<keyword evidence="6" id="KW-0812">Transmembrane</keyword>
<dbReference type="PROSITE" id="PS50885">
    <property type="entry name" value="HAMP"/>
    <property type="match status" value="1"/>
</dbReference>
<comment type="similarity">
    <text evidence="3">Belongs to the methyl-accepting chemotaxis (MCP) protein family.</text>
</comment>
<dbReference type="FunFam" id="1.10.287.950:FF:000001">
    <property type="entry name" value="Methyl-accepting chemotaxis sensory transducer"/>
    <property type="match status" value="1"/>
</dbReference>
<evidence type="ECO:0000313" key="9">
    <source>
        <dbReference type="EMBL" id="SEO33531.1"/>
    </source>
</evidence>
<sequence>MKNKTDPNAAIPFHSDLPAGGIRLGVLQRIAALLAMGLLLSLAVNSLFNYITVRDEIYNMSRHAHEEVTRLIAAEMVDSIRFEETAHIETIYKEVSKSEELGLRRLVVRTAEGMTLASWGAGASPDADLVGIADTTLKNGTMENHELDTGHAVAVPVTSGAPKVTVGAIVTDWDLSMLDARVRHDALLSFAKSGAATLAILVLIMLAMSRGIIRPLIRLSAAMRAIADKAYDTEVPGRDRKDEIGQMAGILTSFRDRLAEEETAMQNREQKANLEGEVFDRLSHGLGRVAQGDLTPRIDLALTEGLSDQHMKVCRDFNNLVDAFEEVIVTVKTSADAVRNGSEEISQVANETAKRSEMQAATLEESAAALDELTSSVKSAAEYAVQADQAITENRRQAEASGEVVQNAVEAMRQIEHSSGQITQIIGVIDDIAFQTNLLALNAGVEAARAGEAGRGFAVVASEVRALAQRASDSAKEIKTLISKSSQQVEEGGALVGETGTALGEIIARVAKLSTLVGEIASSAKEQSSGLEEINTSVNELDQVTQQNAAVVEETSASSENLRSEAERLASALARFKTTMTREMETAPKAESSHSTSSHATHVTSETARTAAASVDENQTATLAATGTGGWQDF</sequence>
<evidence type="ECO:0000256" key="3">
    <source>
        <dbReference type="ARBA" id="ARBA00029447"/>
    </source>
</evidence>
<protein>
    <submittedName>
        <fullName evidence="9">Methyl-accepting chemotaxis protein</fullName>
    </submittedName>
</protein>
<dbReference type="PROSITE" id="PS50111">
    <property type="entry name" value="CHEMOTAXIS_TRANSDUC_2"/>
    <property type="match status" value="1"/>
</dbReference>
<dbReference type="GO" id="GO:0006935">
    <property type="term" value="P:chemotaxis"/>
    <property type="evidence" value="ECO:0007669"/>
    <property type="project" value="UniProtKB-KW"/>
</dbReference>
<proteinExistence type="inferred from homology"/>
<feature type="domain" description="Methyl-accepting transducer" evidence="7">
    <location>
        <begin position="334"/>
        <end position="563"/>
    </location>
</feature>
<dbReference type="GO" id="GO:0004888">
    <property type="term" value="F:transmembrane signaling receptor activity"/>
    <property type="evidence" value="ECO:0007669"/>
    <property type="project" value="InterPro"/>
</dbReference>
<evidence type="ECO:0000256" key="1">
    <source>
        <dbReference type="ARBA" id="ARBA00004370"/>
    </source>
</evidence>
<feature type="transmembrane region" description="Helical" evidence="6">
    <location>
        <begin position="30"/>
        <end position="53"/>
    </location>
</feature>
<dbReference type="Proteomes" id="UP000198893">
    <property type="component" value="Unassembled WGS sequence"/>
</dbReference>
<dbReference type="STRING" id="569882.SAMN04490248_10420"/>
<keyword evidence="10" id="KW-1185">Reference proteome</keyword>
<dbReference type="PANTHER" id="PTHR43531">
    <property type="entry name" value="PROTEIN ICFG"/>
    <property type="match status" value="1"/>
</dbReference>
<evidence type="ECO:0000256" key="4">
    <source>
        <dbReference type="PROSITE-ProRule" id="PRU00284"/>
    </source>
</evidence>
<dbReference type="PANTHER" id="PTHR43531:SF11">
    <property type="entry name" value="METHYL-ACCEPTING CHEMOTAXIS PROTEIN 3"/>
    <property type="match status" value="1"/>
</dbReference>
<dbReference type="PRINTS" id="PR00260">
    <property type="entry name" value="CHEMTRNSDUCR"/>
</dbReference>
<dbReference type="GO" id="GO:0016020">
    <property type="term" value="C:membrane"/>
    <property type="evidence" value="ECO:0007669"/>
    <property type="project" value="UniProtKB-SubCell"/>
</dbReference>
<dbReference type="InterPro" id="IPR051310">
    <property type="entry name" value="MCP_chemotaxis"/>
</dbReference>
<evidence type="ECO:0000256" key="6">
    <source>
        <dbReference type="SAM" id="Phobius"/>
    </source>
</evidence>
<feature type="compositionally biased region" description="Low complexity" evidence="5">
    <location>
        <begin position="593"/>
        <end position="608"/>
    </location>
</feature>
<dbReference type="SMART" id="SM00304">
    <property type="entry name" value="HAMP"/>
    <property type="match status" value="1"/>
</dbReference>
<dbReference type="Pfam" id="PF00672">
    <property type="entry name" value="HAMP"/>
    <property type="match status" value="1"/>
</dbReference>
<dbReference type="RefSeq" id="WP_175483161.1">
    <property type="nucleotide sequence ID" value="NZ_FODS01000004.1"/>
</dbReference>
<dbReference type="CDD" id="cd06225">
    <property type="entry name" value="HAMP"/>
    <property type="match status" value="1"/>
</dbReference>
<keyword evidence="6" id="KW-0472">Membrane</keyword>
<evidence type="ECO:0000256" key="5">
    <source>
        <dbReference type="SAM" id="MobiDB-lite"/>
    </source>
</evidence>
<dbReference type="Gene3D" id="6.10.340.10">
    <property type="match status" value="1"/>
</dbReference>
<dbReference type="Gene3D" id="1.10.287.950">
    <property type="entry name" value="Methyl-accepting chemotaxis protein"/>
    <property type="match status" value="1"/>
</dbReference>
<dbReference type="InterPro" id="IPR003660">
    <property type="entry name" value="HAMP_dom"/>
</dbReference>